<name>A0A127Z4M5_9BASI</name>
<sequence>MVVLRPKLVASKLSEAQARAVLHTIGFPGFEDQQQSLTTAFPPATLPTLSLLQIHFLLTFPFEALSMNYEPNNTMSSHLTDIFSHFIEHLHGGGYCLQVNPLYREVLSFLGYRYIGVLGRVYSPVTDSWSGLTHTASLVYLDSHVGGEGKGRKVYLSDVGYGSSPHRPILLRDGWEEFGRGSKEKFRVVKRDLQPRSTFEPAPEDEDEDEVDAEVESIAGGQNVWILQQSKPSGWQDCYSFSTLQCFDPDYHASNKATSHPTSIPFATMILVVRYLLNPHHLPHSAQRIQRDGLRQELYPYHPSVVEQRMIVDDKFIVKIGDETTVSREIESEGERVDLLKREFGLLRHVGKEALDTIKNKPSRLKTTAGTKQVKANGTNGINGINGTKAH</sequence>
<organism evidence="2">
    <name type="scientific">Sporisorium scitamineum</name>
    <dbReference type="NCBI Taxonomy" id="49012"/>
    <lineage>
        <taxon>Eukaryota</taxon>
        <taxon>Fungi</taxon>
        <taxon>Dikarya</taxon>
        <taxon>Basidiomycota</taxon>
        <taxon>Ustilaginomycotina</taxon>
        <taxon>Ustilaginomycetes</taxon>
        <taxon>Ustilaginales</taxon>
        <taxon>Ustilaginaceae</taxon>
        <taxon>Sporisorium</taxon>
    </lineage>
</organism>
<dbReference type="InterPro" id="IPR038765">
    <property type="entry name" value="Papain-like_cys_pep_sf"/>
</dbReference>
<dbReference type="OrthoDB" id="10260017at2759"/>
<evidence type="ECO:0000256" key="1">
    <source>
        <dbReference type="ARBA" id="ARBA00006547"/>
    </source>
</evidence>
<dbReference type="PANTHER" id="PTHR11786">
    <property type="entry name" value="N-HYDROXYARYLAMINE O-ACETYLTRANSFERASE"/>
    <property type="match status" value="1"/>
</dbReference>
<dbReference type="Pfam" id="PF00797">
    <property type="entry name" value="Acetyltransf_2"/>
    <property type="match status" value="1"/>
</dbReference>
<dbReference type="PANTHER" id="PTHR11786:SF0">
    <property type="entry name" value="ARYLAMINE N-ACETYLTRANSFERASE 4-RELATED"/>
    <property type="match status" value="1"/>
</dbReference>
<dbReference type="GO" id="GO:0016407">
    <property type="term" value="F:acetyltransferase activity"/>
    <property type="evidence" value="ECO:0007669"/>
    <property type="project" value="InterPro"/>
</dbReference>
<proteinExistence type="inferred from homology"/>
<gene>
    <name evidence="2" type="ORF">SPSC_05246</name>
</gene>
<comment type="similarity">
    <text evidence="1">Belongs to the arylamine N-acetyltransferase family.</text>
</comment>
<dbReference type="InterPro" id="IPR053710">
    <property type="entry name" value="Arylamine_NAT_domain_sf"/>
</dbReference>
<reference evidence="2" key="1">
    <citation type="submission" date="2014-06" db="EMBL/GenBank/DDBJ databases">
        <authorList>
            <person name="Ju J."/>
            <person name="Zhang J."/>
        </authorList>
    </citation>
    <scope>NUCLEOTIDE SEQUENCE</scope>
    <source>
        <strain evidence="2">SscI8</strain>
    </source>
</reference>
<dbReference type="InterPro" id="IPR001447">
    <property type="entry name" value="Arylamine_N-AcTrfase"/>
</dbReference>
<evidence type="ECO:0000313" key="2">
    <source>
        <dbReference type="EMBL" id="CDR88642.1"/>
    </source>
</evidence>
<dbReference type="EMBL" id="LK056685">
    <property type="protein sequence ID" value="CDR88642.1"/>
    <property type="molecule type" value="Genomic_DNA"/>
</dbReference>
<dbReference type="SUPFAM" id="SSF54001">
    <property type="entry name" value="Cysteine proteinases"/>
    <property type="match status" value="1"/>
</dbReference>
<accession>A0A127Z4M5</accession>
<protein>
    <submittedName>
        <fullName evidence="2">Uncharacterized protein</fullName>
    </submittedName>
</protein>
<dbReference type="AlphaFoldDB" id="A0A127Z4M5"/>
<dbReference type="Gene3D" id="3.30.2140.20">
    <property type="match status" value="1"/>
</dbReference>